<keyword evidence="11" id="KW-0479">Metal-binding</keyword>
<feature type="domain" description="Cytochrome oxidase subunit II copper A binding" evidence="14">
    <location>
        <begin position="165"/>
        <end position="345"/>
    </location>
</feature>
<evidence type="ECO:0000256" key="13">
    <source>
        <dbReference type="SAM" id="Phobius"/>
    </source>
</evidence>
<name>A0A1G8RY38_9FLAO</name>
<evidence type="ECO:0000256" key="3">
    <source>
        <dbReference type="ARBA" id="ARBA00022448"/>
    </source>
</evidence>
<feature type="compositionally biased region" description="Low complexity" evidence="12">
    <location>
        <begin position="356"/>
        <end position="368"/>
    </location>
</feature>
<dbReference type="InterPro" id="IPR045187">
    <property type="entry name" value="CcO_II"/>
</dbReference>
<dbReference type="Proteomes" id="UP000199580">
    <property type="component" value="Unassembled WGS sequence"/>
</dbReference>
<dbReference type="InterPro" id="IPR011759">
    <property type="entry name" value="Cyt_c_oxidase_su2_TM_dom"/>
</dbReference>
<dbReference type="SUPFAM" id="SSF49503">
    <property type="entry name" value="Cupredoxins"/>
    <property type="match status" value="1"/>
</dbReference>
<proteinExistence type="inferred from homology"/>
<dbReference type="EMBL" id="FNEZ01000001">
    <property type="protein sequence ID" value="SDJ21863.1"/>
    <property type="molecule type" value="Genomic_DNA"/>
</dbReference>
<dbReference type="OrthoDB" id="9781261at2"/>
<gene>
    <name evidence="16" type="ORF">SAMN04487935_0332</name>
</gene>
<evidence type="ECO:0000256" key="1">
    <source>
        <dbReference type="ARBA" id="ARBA00004141"/>
    </source>
</evidence>
<comment type="subcellular location">
    <subcellularLocation>
        <location evidence="10">Cell membrane</location>
        <topology evidence="10">Multi-pass membrane protein</topology>
    </subcellularLocation>
    <subcellularLocation>
        <location evidence="1">Membrane</location>
        <topology evidence="1">Multi-pass membrane protein</topology>
    </subcellularLocation>
</comment>
<keyword evidence="7 10" id="KW-0249">Electron transport</keyword>
<evidence type="ECO:0000313" key="17">
    <source>
        <dbReference type="Proteomes" id="UP000199580"/>
    </source>
</evidence>
<dbReference type="GO" id="GO:0042773">
    <property type="term" value="P:ATP synthesis coupled electron transport"/>
    <property type="evidence" value="ECO:0007669"/>
    <property type="project" value="TreeGrafter"/>
</dbReference>
<evidence type="ECO:0000256" key="10">
    <source>
        <dbReference type="RuleBase" id="RU000456"/>
    </source>
</evidence>
<dbReference type="GO" id="GO:0004129">
    <property type="term" value="F:cytochrome-c oxidase activity"/>
    <property type="evidence" value="ECO:0007669"/>
    <property type="project" value="UniProtKB-EC"/>
</dbReference>
<accession>A0A1G8RY38</accession>
<sequence>MTSLLVIIVLVLLSVALWQLTKIFDLTQVGANADNSQVANDNDNYVQGYLMFGFLTFIYVFTIFGLFKWSHLILGTPASAHGAQVDNLMNITWVLIFTVQAITQVLLHYFAFKYRGKKDQKALYFADNDKLEFVWSVIPAVVLAGLILYGLYAWTNIMFVNEKEEDVMVVELYAQQFKWTARYSGEDDVLGKANVRYIEGVNTLGVDLADPNAQDDKVVSELHLPKGRKILFKMRSQDVLHSAYMPHFRAQMNCVPGMVTQFAFEPIYTTAEMREMDFMQEKVAKINELRAKKSAELVAKGETALDPYTFDYLLLCNKICGASHYNMQMKIVVDTPEDFKKWLAEKPTLIEEVKTANAAPAPAEGAPASKDTAAKPMDTAKTAKVSAPAAAKPAPTKAVAVK</sequence>
<evidence type="ECO:0000256" key="5">
    <source>
        <dbReference type="ARBA" id="ARBA00022692"/>
    </source>
</evidence>
<dbReference type="GO" id="GO:0005886">
    <property type="term" value="C:plasma membrane"/>
    <property type="evidence" value="ECO:0007669"/>
    <property type="project" value="UniProtKB-SubCell"/>
</dbReference>
<evidence type="ECO:0000256" key="6">
    <source>
        <dbReference type="ARBA" id="ARBA00022967"/>
    </source>
</evidence>
<evidence type="ECO:0000256" key="8">
    <source>
        <dbReference type="ARBA" id="ARBA00022989"/>
    </source>
</evidence>
<comment type="function">
    <text evidence="11">Subunits I and II form the functional core of the enzyme complex. Electrons originating in cytochrome c are transferred via heme a and Cu(A) to the binuclear center formed by heme a3 and Cu(B).</text>
</comment>
<evidence type="ECO:0000256" key="2">
    <source>
        <dbReference type="ARBA" id="ARBA00007866"/>
    </source>
</evidence>
<dbReference type="Gene3D" id="1.10.287.90">
    <property type="match status" value="1"/>
</dbReference>
<keyword evidence="17" id="KW-1185">Reference proteome</keyword>
<keyword evidence="8 13" id="KW-1133">Transmembrane helix</keyword>
<evidence type="ECO:0000256" key="4">
    <source>
        <dbReference type="ARBA" id="ARBA00022660"/>
    </source>
</evidence>
<dbReference type="InterPro" id="IPR036257">
    <property type="entry name" value="Cyt_c_oxidase_su2_TM_sf"/>
</dbReference>
<dbReference type="GO" id="GO:0005507">
    <property type="term" value="F:copper ion binding"/>
    <property type="evidence" value="ECO:0007669"/>
    <property type="project" value="InterPro"/>
</dbReference>
<keyword evidence="9 13" id="KW-0472">Membrane</keyword>
<dbReference type="SUPFAM" id="SSF81464">
    <property type="entry name" value="Cytochrome c oxidase subunit II-like, transmembrane region"/>
    <property type="match status" value="1"/>
</dbReference>
<dbReference type="Pfam" id="PF00116">
    <property type="entry name" value="COX2"/>
    <property type="match status" value="1"/>
</dbReference>
<feature type="transmembrane region" description="Helical" evidence="13">
    <location>
        <begin position="133"/>
        <end position="154"/>
    </location>
</feature>
<dbReference type="STRING" id="1128970.SAMN04487935_0332"/>
<dbReference type="RefSeq" id="WP_091391550.1">
    <property type="nucleotide sequence ID" value="NZ_BKAI01000001.1"/>
</dbReference>
<dbReference type="InterPro" id="IPR002429">
    <property type="entry name" value="CcO_II-like_C"/>
</dbReference>
<evidence type="ECO:0000256" key="7">
    <source>
        <dbReference type="ARBA" id="ARBA00022982"/>
    </source>
</evidence>
<comment type="similarity">
    <text evidence="2 10">Belongs to the cytochrome c oxidase subunit 2 family.</text>
</comment>
<keyword evidence="3 10" id="KW-0813">Transport</keyword>
<feature type="region of interest" description="Disordered" evidence="12">
    <location>
        <begin position="355"/>
        <end position="402"/>
    </location>
</feature>
<keyword evidence="5 10" id="KW-0812">Transmembrane</keyword>
<evidence type="ECO:0000256" key="11">
    <source>
        <dbReference type="RuleBase" id="RU004024"/>
    </source>
</evidence>
<keyword evidence="11" id="KW-0186">Copper</keyword>
<comment type="cofactor">
    <cofactor evidence="11">
        <name>Cu cation</name>
        <dbReference type="ChEBI" id="CHEBI:23378"/>
    </cofactor>
    <text evidence="11">Binds a copper A center.</text>
</comment>
<feature type="transmembrane region" description="Helical" evidence="13">
    <location>
        <begin position="49"/>
        <end position="67"/>
    </location>
</feature>
<evidence type="ECO:0000259" key="15">
    <source>
        <dbReference type="PROSITE" id="PS50999"/>
    </source>
</evidence>
<dbReference type="Pfam" id="PF02790">
    <property type="entry name" value="COX2_TM"/>
    <property type="match status" value="1"/>
</dbReference>
<comment type="catalytic activity">
    <reaction evidence="11">
        <text>4 Fe(II)-[cytochrome c] + O2 + 8 H(+)(in) = 4 Fe(III)-[cytochrome c] + 2 H2O + 4 H(+)(out)</text>
        <dbReference type="Rhea" id="RHEA:11436"/>
        <dbReference type="Rhea" id="RHEA-COMP:10350"/>
        <dbReference type="Rhea" id="RHEA-COMP:14399"/>
        <dbReference type="ChEBI" id="CHEBI:15377"/>
        <dbReference type="ChEBI" id="CHEBI:15378"/>
        <dbReference type="ChEBI" id="CHEBI:15379"/>
        <dbReference type="ChEBI" id="CHEBI:29033"/>
        <dbReference type="ChEBI" id="CHEBI:29034"/>
        <dbReference type="EC" id="7.1.1.9"/>
    </reaction>
</comment>
<evidence type="ECO:0000259" key="14">
    <source>
        <dbReference type="PROSITE" id="PS50857"/>
    </source>
</evidence>
<dbReference type="PROSITE" id="PS50857">
    <property type="entry name" value="COX2_CUA"/>
    <property type="match status" value="1"/>
</dbReference>
<protein>
    <recommendedName>
        <fullName evidence="11">Cytochrome c oxidase subunit 2</fullName>
        <ecNumber evidence="11">7.1.1.9</ecNumber>
    </recommendedName>
</protein>
<keyword evidence="4 10" id="KW-0679">Respiratory chain</keyword>
<dbReference type="PANTHER" id="PTHR22888:SF9">
    <property type="entry name" value="CYTOCHROME C OXIDASE SUBUNIT 2"/>
    <property type="match status" value="1"/>
</dbReference>
<evidence type="ECO:0000256" key="9">
    <source>
        <dbReference type="ARBA" id="ARBA00023136"/>
    </source>
</evidence>
<dbReference type="AlphaFoldDB" id="A0A1G8RY38"/>
<evidence type="ECO:0000256" key="12">
    <source>
        <dbReference type="SAM" id="MobiDB-lite"/>
    </source>
</evidence>
<keyword evidence="6" id="KW-1278">Translocase</keyword>
<feature type="transmembrane region" description="Helical" evidence="13">
    <location>
        <begin position="88"/>
        <end position="111"/>
    </location>
</feature>
<feature type="compositionally biased region" description="Low complexity" evidence="12">
    <location>
        <begin position="379"/>
        <end position="402"/>
    </location>
</feature>
<dbReference type="Gene3D" id="2.60.40.420">
    <property type="entry name" value="Cupredoxins - blue copper proteins"/>
    <property type="match status" value="1"/>
</dbReference>
<evidence type="ECO:0000313" key="16">
    <source>
        <dbReference type="EMBL" id="SDJ21863.1"/>
    </source>
</evidence>
<dbReference type="InterPro" id="IPR008972">
    <property type="entry name" value="Cupredoxin"/>
</dbReference>
<dbReference type="PANTHER" id="PTHR22888">
    <property type="entry name" value="CYTOCHROME C OXIDASE, SUBUNIT II"/>
    <property type="match status" value="1"/>
</dbReference>
<feature type="domain" description="Cytochrome oxidase subunit II transmembrane region profile" evidence="15">
    <location>
        <begin position="66"/>
        <end position="161"/>
    </location>
</feature>
<reference evidence="16 17" key="1">
    <citation type="submission" date="2016-10" db="EMBL/GenBank/DDBJ databases">
        <authorList>
            <person name="de Groot N.N."/>
        </authorList>
    </citation>
    <scope>NUCLEOTIDE SEQUENCE [LARGE SCALE GENOMIC DNA]</scope>
    <source>
        <strain evidence="16 17">CGMCC 1.10076</strain>
    </source>
</reference>
<organism evidence="16 17">
    <name type="scientific">Flavobacterium noncentrifugens</name>
    <dbReference type="NCBI Taxonomy" id="1128970"/>
    <lineage>
        <taxon>Bacteria</taxon>
        <taxon>Pseudomonadati</taxon>
        <taxon>Bacteroidota</taxon>
        <taxon>Flavobacteriia</taxon>
        <taxon>Flavobacteriales</taxon>
        <taxon>Flavobacteriaceae</taxon>
        <taxon>Flavobacterium</taxon>
    </lineage>
</organism>
<dbReference type="EC" id="7.1.1.9" evidence="11"/>
<dbReference type="PROSITE" id="PS50999">
    <property type="entry name" value="COX2_TM"/>
    <property type="match status" value="1"/>
</dbReference>